<keyword evidence="2" id="KW-1185">Reference proteome</keyword>
<evidence type="ECO:0000313" key="2">
    <source>
        <dbReference type="Proteomes" id="UP000256970"/>
    </source>
</evidence>
<dbReference type="EMBL" id="FNXT01000694">
    <property type="protein sequence ID" value="SZX66315.1"/>
    <property type="molecule type" value="Genomic_DNA"/>
</dbReference>
<dbReference type="Proteomes" id="UP000256970">
    <property type="component" value="Unassembled WGS sequence"/>
</dbReference>
<evidence type="ECO:0000313" key="1">
    <source>
        <dbReference type="EMBL" id="SZX66315.1"/>
    </source>
</evidence>
<protein>
    <submittedName>
        <fullName evidence="1">Uncharacterized protein</fullName>
    </submittedName>
</protein>
<name>A0A383VLB3_TETOB</name>
<gene>
    <name evidence="1" type="ORF">BQ4739_LOCUS6743</name>
</gene>
<dbReference type="AlphaFoldDB" id="A0A383VLB3"/>
<organism evidence="1 2">
    <name type="scientific">Tetradesmus obliquus</name>
    <name type="common">Green alga</name>
    <name type="synonym">Acutodesmus obliquus</name>
    <dbReference type="NCBI Taxonomy" id="3088"/>
    <lineage>
        <taxon>Eukaryota</taxon>
        <taxon>Viridiplantae</taxon>
        <taxon>Chlorophyta</taxon>
        <taxon>core chlorophytes</taxon>
        <taxon>Chlorophyceae</taxon>
        <taxon>CS clade</taxon>
        <taxon>Sphaeropleales</taxon>
        <taxon>Scenedesmaceae</taxon>
        <taxon>Tetradesmus</taxon>
    </lineage>
</organism>
<proteinExistence type="predicted"/>
<accession>A0A383VLB3</accession>
<reference evidence="1 2" key="1">
    <citation type="submission" date="2016-10" db="EMBL/GenBank/DDBJ databases">
        <authorList>
            <person name="Cai Z."/>
        </authorList>
    </citation>
    <scope>NUCLEOTIDE SEQUENCE [LARGE SCALE GENOMIC DNA]</scope>
</reference>
<sequence>MVANGLGSQPGGFNGDWEACCEAAMWDVPCGELVASHYATMRQVVRCKRLLQGERWHQQLCCLHSSRHVCNIWLCVWGLCIWELSVEVSHMVASGLGSPPAGLNGDWEACCEAAMWDVPWGELVASHY</sequence>